<dbReference type="Pfam" id="PF01165">
    <property type="entry name" value="Ribosomal_S21"/>
    <property type="match status" value="1"/>
</dbReference>
<organism evidence="6 7">
    <name type="scientific">Candidatus Phycosocius bacilliformis</name>
    <dbReference type="NCBI Taxonomy" id="1445552"/>
    <lineage>
        <taxon>Bacteria</taxon>
        <taxon>Pseudomonadati</taxon>
        <taxon>Pseudomonadota</taxon>
        <taxon>Alphaproteobacteria</taxon>
        <taxon>Caulobacterales</taxon>
        <taxon>Caulobacterales incertae sedis</taxon>
        <taxon>Candidatus Phycosocius</taxon>
    </lineage>
</organism>
<comment type="similarity">
    <text evidence="1">Belongs to the bacterial ribosomal protein bS21 family.</text>
</comment>
<evidence type="ECO:0000313" key="6">
    <source>
        <dbReference type="EMBL" id="GBF58004.1"/>
    </source>
</evidence>
<dbReference type="InterPro" id="IPR038380">
    <property type="entry name" value="Ribosomal_bS21_sf"/>
</dbReference>
<dbReference type="Proteomes" id="UP000245086">
    <property type="component" value="Unassembled WGS sequence"/>
</dbReference>
<name>A0A2P2EAD0_9PROT</name>
<evidence type="ECO:0000256" key="5">
    <source>
        <dbReference type="SAM" id="MobiDB-lite"/>
    </source>
</evidence>
<evidence type="ECO:0000256" key="3">
    <source>
        <dbReference type="ARBA" id="ARBA00023274"/>
    </source>
</evidence>
<dbReference type="GO" id="GO:0003735">
    <property type="term" value="F:structural constituent of ribosome"/>
    <property type="evidence" value="ECO:0007669"/>
    <property type="project" value="InterPro"/>
</dbReference>
<dbReference type="InterPro" id="IPR001911">
    <property type="entry name" value="Ribosomal_bS21"/>
</dbReference>
<keyword evidence="7" id="KW-1185">Reference proteome</keyword>
<evidence type="ECO:0000256" key="2">
    <source>
        <dbReference type="ARBA" id="ARBA00022980"/>
    </source>
</evidence>
<dbReference type="AlphaFoldDB" id="A0A2P2EAD0"/>
<proteinExistence type="inferred from homology"/>
<feature type="compositionally biased region" description="Basic residues" evidence="5">
    <location>
        <begin position="33"/>
        <end position="42"/>
    </location>
</feature>
<evidence type="ECO:0000313" key="7">
    <source>
        <dbReference type="Proteomes" id="UP000245086"/>
    </source>
</evidence>
<evidence type="ECO:0000256" key="4">
    <source>
        <dbReference type="ARBA" id="ARBA00035135"/>
    </source>
</evidence>
<dbReference type="Gene3D" id="1.20.5.1150">
    <property type="entry name" value="Ribosomal protein S8"/>
    <property type="match status" value="1"/>
</dbReference>
<keyword evidence="2 6" id="KW-0689">Ribosomal protein</keyword>
<dbReference type="EMBL" id="BFBR01000004">
    <property type="protein sequence ID" value="GBF58004.1"/>
    <property type="molecule type" value="Genomic_DNA"/>
</dbReference>
<gene>
    <name evidence="6" type="primary">rpsU</name>
    <name evidence="6" type="ORF">PbB2_01675</name>
</gene>
<comment type="caution">
    <text evidence="6">The sequence shown here is derived from an EMBL/GenBank/DDBJ whole genome shotgun (WGS) entry which is preliminary data.</text>
</comment>
<sequence>MQREGTFREMKRRNHFEKPSEKRAREDAEAVRRMRKLQRKRAQREGLVLKR</sequence>
<protein>
    <recommendedName>
        <fullName evidence="4">Small ribosomal subunit protein bS21</fullName>
    </recommendedName>
</protein>
<reference evidence="6 7" key="1">
    <citation type="journal article" date="2018" name="Genome Announc.">
        <title>Draft Genome Sequence of "Candidatus Phycosocius bacilliformis," an Alphaproteobacterial Ectosymbiont of the Hydrocarbon-Producing Green Alga Botryococcus braunii.</title>
        <authorList>
            <person name="Tanabe Y."/>
            <person name="Yamaguchi H."/>
            <person name="Watanabe M.M."/>
        </authorList>
    </citation>
    <scope>NUCLEOTIDE SEQUENCE [LARGE SCALE GENOMIC DNA]</scope>
    <source>
        <strain evidence="6 7">BOTRYCO-2</strain>
    </source>
</reference>
<feature type="region of interest" description="Disordered" evidence="5">
    <location>
        <begin position="1"/>
        <end position="51"/>
    </location>
</feature>
<dbReference type="GO" id="GO:1990904">
    <property type="term" value="C:ribonucleoprotein complex"/>
    <property type="evidence" value="ECO:0007669"/>
    <property type="project" value="UniProtKB-KW"/>
</dbReference>
<dbReference type="GO" id="GO:0006412">
    <property type="term" value="P:translation"/>
    <property type="evidence" value="ECO:0007669"/>
    <property type="project" value="InterPro"/>
</dbReference>
<evidence type="ECO:0000256" key="1">
    <source>
        <dbReference type="ARBA" id="ARBA00006640"/>
    </source>
</evidence>
<keyword evidence="3" id="KW-0687">Ribonucleoprotein</keyword>
<dbReference type="GO" id="GO:0005840">
    <property type="term" value="C:ribosome"/>
    <property type="evidence" value="ECO:0007669"/>
    <property type="project" value="UniProtKB-KW"/>
</dbReference>
<dbReference type="NCBIfam" id="TIGR00030">
    <property type="entry name" value="S21p"/>
    <property type="match status" value="1"/>
</dbReference>
<feature type="compositionally biased region" description="Basic and acidic residues" evidence="5">
    <location>
        <begin position="16"/>
        <end position="32"/>
    </location>
</feature>
<accession>A0A2P2EAD0</accession>